<dbReference type="OrthoDB" id="5976087at2759"/>
<dbReference type="Proteomes" id="UP000887568">
    <property type="component" value="Unplaced"/>
</dbReference>
<protein>
    <submittedName>
        <fullName evidence="1">Uncharacterized protein</fullName>
    </submittedName>
</protein>
<organism evidence="1 2">
    <name type="scientific">Patiria miniata</name>
    <name type="common">Bat star</name>
    <name type="synonym">Asterina miniata</name>
    <dbReference type="NCBI Taxonomy" id="46514"/>
    <lineage>
        <taxon>Eukaryota</taxon>
        <taxon>Metazoa</taxon>
        <taxon>Echinodermata</taxon>
        <taxon>Eleutherozoa</taxon>
        <taxon>Asterozoa</taxon>
        <taxon>Asteroidea</taxon>
        <taxon>Valvatacea</taxon>
        <taxon>Valvatida</taxon>
        <taxon>Asterinidae</taxon>
        <taxon>Patiria</taxon>
    </lineage>
</organism>
<sequence>MTCTENHDGVGWKHLEGVQRQLRDLGQHLRSIKLQQDGGENMEKQTLCVTAIGHKSRRLPGKNRVVSTKRRKNTRSIQQPITVNVKLVYYPVVLTNSPVNLGDSSGHNYSYGSCDCENQDTALTLQLARALAALEDAANFYVRSRKATIQIFCGLATELQKHLHCAKMCAKVIEGLVGTVASTGFGRFVASFFAPGTSVEELIGVVPGFGVGHGLSTVGEIITDIITSKLTSASAIEILEDDSIAFDYLKAVLERVHSTWKRLRGVRRVVTGVGAGVGEMQNSPVTDSVYALMRAMGTVAFQVGQVAGKTAFKAARDVGHRIVMKGVMSTASSTPQDLCTIITSVITLLYKTVPEMARVIREIAIDMMDLDWPSAQEMREKVDSIASYLEHFVNI</sequence>
<dbReference type="EnsemblMetazoa" id="XM_038189543.1">
    <property type="protein sequence ID" value="XP_038045471.1"/>
    <property type="gene ID" value="LOC119720011"/>
</dbReference>
<accession>A0A913Z390</accession>
<dbReference type="RefSeq" id="XP_038045471.1">
    <property type="nucleotide sequence ID" value="XM_038189543.1"/>
</dbReference>
<evidence type="ECO:0000313" key="1">
    <source>
        <dbReference type="EnsemblMetazoa" id="XP_038045471.1"/>
    </source>
</evidence>
<name>A0A913Z390_PATMI</name>
<dbReference type="GeneID" id="119720011"/>
<reference evidence="1" key="1">
    <citation type="submission" date="2022-11" db="UniProtKB">
        <authorList>
            <consortium name="EnsemblMetazoa"/>
        </authorList>
    </citation>
    <scope>IDENTIFICATION</scope>
</reference>
<proteinExistence type="predicted"/>
<dbReference type="AlphaFoldDB" id="A0A913Z390"/>
<keyword evidence="2" id="KW-1185">Reference proteome</keyword>
<evidence type="ECO:0000313" key="2">
    <source>
        <dbReference type="Proteomes" id="UP000887568"/>
    </source>
</evidence>